<dbReference type="PROSITE" id="PS00018">
    <property type="entry name" value="EF_HAND_1"/>
    <property type="match status" value="1"/>
</dbReference>
<dbReference type="OrthoDB" id="721000at2"/>
<proteinExistence type="inferred from homology"/>
<protein>
    <submittedName>
        <fullName evidence="7">SusC/RagA family TonB-linked outer membrane protein</fullName>
    </submittedName>
</protein>
<comment type="similarity">
    <text evidence="4">Belongs to the TonB-dependent receptor family.</text>
</comment>
<evidence type="ECO:0000256" key="3">
    <source>
        <dbReference type="ARBA" id="ARBA00023237"/>
    </source>
</evidence>
<organism evidence="7 8">
    <name type="scientific">Chitinophaga lutea</name>
    <dbReference type="NCBI Taxonomy" id="2488634"/>
    <lineage>
        <taxon>Bacteria</taxon>
        <taxon>Pseudomonadati</taxon>
        <taxon>Bacteroidota</taxon>
        <taxon>Chitinophagia</taxon>
        <taxon>Chitinophagales</taxon>
        <taxon>Chitinophagaceae</taxon>
        <taxon>Chitinophaga</taxon>
    </lineage>
</organism>
<keyword evidence="2 4" id="KW-0472">Membrane</keyword>
<reference evidence="7 8" key="1">
    <citation type="submission" date="2018-11" db="EMBL/GenBank/DDBJ databases">
        <title>Chitinophaga lutea sp.nov., isolate from arsenic contaminated soil.</title>
        <authorList>
            <person name="Zong Y."/>
        </authorList>
    </citation>
    <scope>NUCLEOTIDE SEQUENCE [LARGE SCALE GENOMIC DNA]</scope>
    <source>
        <strain evidence="7 8">ZY74</strain>
    </source>
</reference>
<dbReference type="GO" id="GO:0009279">
    <property type="term" value="C:cell outer membrane"/>
    <property type="evidence" value="ECO:0007669"/>
    <property type="project" value="UniProtKB-SubCell"/>
</dbReference>
<evidence type="ECO:0000256" key="5">
    <source>
        <dbReference type="SAM" id="SignalP"/>
    </source>
</evidence>
<dbReference type="SUPFAM" id="SSF49464">
    <property type="entry name" value="Carboxypeptidase regulatory domain-like"/>
    <property type="match status" value="1"/>
</dbReference>
<dbReference type="InterPro" id="IPR008969">
    <property type="entry name" value="CarboxyPept-like_regulatory"/>
</dbReference>
<dbReference type="PROSITE" id="PS52016">
    <property type="entry name" value="TONB_DEPENDENT_REC_3"/>
    <property type="match status" value="1"/>
</dbReference>
<dbReference type="InterPro" id="IPR037066">
    <property type="entry name" value="Plug_dom_sf"/>
</dbReference>
<dbReference type="NCBIfam" id="TIGR04056">
    <property type="entry name" value="OMP_RagA_SusC"/>
    <property type="match status" value="1"/>
</dbReference>
<name>A0A3N4Q861_9BACT</name>
<dbReference type="Pfam" id="PF07715">
    <property type="entry name" value="Plug"/>
    <property type="match status" value="1"/>
</dbReference>
<keyword evidence="8" id="KW-1185">Reference proteome</keyword>
<dbReference type="NCBIfam" id="TIGR04057">
    <property type="entry name" value="SusC_RagA_signa"/>
    <property type="match status" value="1"/>
</dbReference>
<sequence length="1129" mass="127236">MKTLVFLVLFTCSSLLANDLAGQDKITLNFSKAPIERVLRTIQAQSRYSFVYQSEVFSRGIEINIQTKDAPIDSVMSQLLRNTPLHYKKMENNIIIIMNKSAPELKPVSSQPPVTVRGTVKDRAGGMMPQVSVYIKGTQNGTVTNEKGEFTINANLYDSLVFSFVGYKAQTVFVSDSRPLNIVLDAQEGSLNEVAVVGYSRQKKSSMVASVTTIKPGELRIPSSNLTNSLAGRLAGVVAYQRSGEPGQDNTSFFIRGITSFGASAKKDPLILIDGIELSTNDLARLNPDDIASFSIMKDALATALYGARGANGVILVTTKEGREGKMNVDVRFENSFSMPTEKIETADPVTFMRMHNESVKTRDPNGQTLYTDEQITFTERGMHRDIYPATNWRDAMFKNYTVNNRLNLSFTGGGSVARYYVAGSVTRDKGNLRVDRKNDFNSNIDLYKYSIRSNVNINLTKTTEMSTRFVANFDDYTGPIDGGSSMYRKVMQANPVRFKPYYEPDSAFSYAKHILFGNFETGNYLNPYAEALRGYRDYSRSNMLTTVELKQNLDNFVKGLMVRGLVNFDRRSEYSISRAYVPFYYQISSFDLKNDSYKLVRLNPRTGRETLDYDGANTNREISNSFYFEGATQYNNNFGKNSVNGLLVFTARQFKEGAPNTIQLSLPTRNLSLSGRFSYNYDSRYLAEFAFGYNASERFSKKNRWGFFPSFGAGWVISNEPFFESLAPLFRQLKIRGSYGIAGNEAIGSASERFFYMSEVDLDAPYNVNWGINMNENPGGINVSRYANDQVGWERSYKSNLVLEFNLVNGLSSIIEVYKEKRKNILQNRIIPATTGILPAVKANLGEAEGKGIDIELNYDKSFGKNLQLTGRGTFTYSTSKVIKWEEPDYGKNFWLSRVGTNLGQTWGLIAERLFVDAAEVKNSPKQEFGTYTGGDIKYRDINGDGRIDNLDFVPIGHPTTPEIIYGFGLSVAYKRFDLNFFFQGLARESFWLNQNNVTPFIDGDASDGRVGQNAVLKAIADSYWSESDRNAYAFWPRLANYNIENNRQTNTWFMQNGAFLRLKSADVGYTLPKEWLRRYKVSNLRIYFSGSNLAVWSAFKLWDPEMAGSGFDYPLQKVYNVGFNIGL</sequence>
<evidence type="ECO:0000256" key="2">
    <source>
        <dbReference type="ARBA" id="ARBA00023136"/>
    </source>
</evidence>
<dbReference type="InterPro" id="IPR023997">
    <property type="entry name" value="TonB-dep_OMP_SusC/RagA_CS"/>
</dbReference>
<dbReference type="InterPro" id="IPR012910">
    <property type="entry name" value="Plug_dom"/>
</dbReference>
<comment type="caution">
    <text evidence="7">The sequence shown here is derived from an EMBL/GenBank/DDBJ whole genome shotgun (WGS) entry which is preliminary data.</text>
</comment>
<evidence type="ECO:0000259" key="6">
    <source>
        <dbReference type="SMART" id="SM00965"/>
    </source>
</evidence>
<evidence type="ECO:0000256" key="4">
    <source>
        <dbReference type="PROSITE-ProRule" id="PRU01360"/>
    </source>
</evidence>
<dbReference type="SUPFAM" id="SSF56935">
    <property type="entry name" value="Porins"/>
    <property type="match status" value="1"/>
</dbReference>
<keyword evidence="4" id="KW-1134">Transmembrane beta strand</keyword>
<keyword evidence="3 4" id="KW-0998">Cell outer membrane</keyword>
<dbReference type="FunFam" id="2.170.130.10:FF:000003">
    <property type="entry name" value="SusC/RagA family TonB-linked outer membrane protein"/>
    <property type="match status" value="1"/>
</dbReference>
<dbReference type="Gene3D" id="2.170.130.10">
    <property type="entry name" value="TonB-dependent receptor, plug domain"/>
    <property type="match status" value="1"/>
</dbReference>
<accession>A0A3N4Q861</accession>
<feature type="signal peptide" evidence="5">
    <location>
        <begin position="1"/>
        <end position="17"/>
    </location>
</feature>
<dbReference type="RefSeq" id="WP_123844648.1">
    <property type="nucleotide sequence ID" value="NZ_RPDH01000001.1"/>
</dbReference>
<keyword evidence="1 4" id="KW-0813">Transport</keyword>
<evidence type="ECO:0000313" key="7">
    <source>
        <dbReference type="EMBL" id="RPE12190.1"/>
    </source>
</evidence>
<dbReference type="InterPro" id="IPR011662">
    <property type="entry name" value="Secretin/TonB_short_N"/>
</dbReference>
<dbReference type="InterPro" id="IPR039426">
    <property type="entry name" value="TonB-dep_rcpt-like"/>
</dbReference>
<keyword evidence="4" id="KW-0812">Transmembrane</keyword>
<dbReference type="InterPro" id="IPR023996">
    <property type="entry name" value="TonB-dep_OMP_SusC/RagA"/>
</dbReference>
<evidence type="ECO:0000313" key="8">
    <source>
        <dbReference type="Proteomes" id="UP000278351"/>
    </source>
</evidence>
<feature type="domain" description="Secretin/TonB short N-terminal" evidence="6">
    <location>
        <begin position="48"/>
        <end position="100"/>
    </location>
</feature>
<dbReference type="AlphaFoldDB" id="A0A3N4Q861"/>
<dbReference type="EMBL" id="RPDH01000001">
    <property type="protein sequence ID" value="RPE12190.1"/>
    <property type="molecule type" value="Genomic_DNA"/>
</dbReference>
<dbReference type="Proteomes" id="UP000278351">
    <property type="component" value="Unassembled WGS sequence"/>
</dbReference>
<comment type="subcellular location">
    <subcellularLocation>
        <location evidence="4">Cell outer membrane</location>
        <topology evidence="4">Multi-pass membrane protein</topology>
    </subcellularLocation>
</comment>
<feature type="chain" id="PRO_5018216208" evidence="5">
    <location>
        <begin position="18"/>
        <end position="1129"/>
    </location>
</feature>
<dbReference type="Gene3D" id="3.55.50.30">
    <property type="match status" value="1"/>
</dbReference>
<gene>
    <name evidence="7" type="ORF">EGT74_01125</name>
</gene>
<dbReference type="InterPro" id="IPR018247">
    <property type="entry name" value="EF_Hand_1_Ca_BS"/>
</dbReference>
<dbReference type="SMART" id="SM00965">
    <property type="entry name" value="STN"/>
    <property type="match status" value="1"/>
</dbReference>
<dbReference type="Pfam" id="PF13715">
    <property type="entry name" value="CarbopepD_reg_2"/>
    <property type="match status" value="1"/>
</dbReference>
<keyword evidence="5" id="KW-0732">Signal</keyword>
<evidence type="ECO:0000256" key="1">
    <source>
        <dbReference type="ARBA" id="ARBA00022448"/>
    </source>
</evidence>